<dbReference type="EMBL" id="AKWW02000012">
    <property type="protein sequence ID" value="EMF44471.1"/>
    <property type="molecule type" value="Genomic_DNA"/>
</dbReference>
<dbReference type="SUPFAM" id="SSF54593">
    <property type="entry name" value="Glyoxalase/Bleomycin resistance protein/Dihydroxybiphenyl dioxygenase"/>
    <property type="match status" value="1"/>
</dbReference>
<protein>
    <submittedName>
        <fullName evidence="1">Uncharacterized protein</fullName>
    </submittedName>
</protein>
<dbReference type="Gene3D" id="3.10.180.10">
    <property type="entry name" value="2,3-Dihydroxybiphenyl 1,2-Dioxygenase, domain 1"/>
    <property type="match status" value="1"/>
</dbReference>
<dbReference type="AlphaFoldDB" id="M3F327"/>
<accession>M3F327</accession>
<comment type="caution">
    <text evidence="1">The sequence shown here is derived from an EMBL/GenBank/DDBJ whole genome shotgun (WGS) entry which is preliminary data.</text>
</comment>
<dbReference type="InterPro" id="IPR029068">
    <property type="entry name" value="Glyas_Bleomycin-R_OHBP_Dase"/>
</dbReference>
<evidence type="ECO:0000313" key="2">
    <source>
        <dbReference type="Proteomes" id="UP000011754"/>
    </source>
</evidence>
<evidence type="ECO:0000313" key="1">
    <source>
        <dbReference type="EMBL" id="EMF44471.1"/>
    </source>
</evidence>
<dbReference type="Proteomes" id="UP000011754">
    <property type="component" value="Unassembled WGS sequence"/>
</dbReference>
<reference evidence="1 2" key="1">
    <citation type="submission" date="2013-01" db="EMBL/GenBank/DDBJ databases">
        <authorList>
            <person name="Harkins D.M."/>
            <person name="Durkin A.S."/>
            <person name="Brinkac L.M."/>
            <person name="Haft D.H."/>
            <person name="Selengut J.D."/>
            <person name="Sanka R."/>
            <person name="DePew J."/>
            <person name="Purushe J."/>
            <person name="Hartskeerl R.A."/>
            <person name="Ahmed A."/>
            <person name="van der Linden H."/>
            <person name="Goris M.G.A."/>
            <person name="Vinetz J.M."/>
            <person name="Sutton G.G."/>
            <person name="Nierman W.C."/>
            <person name="Fouts D.E."/>
        </authorList>
    </citation>
    <scope>NUCLEOTIDE SEQUENCE [LARGE SCALE GENOMIC DNA]</scope>
    <source>
        <strain evidence="1 2">TE 1992</strain>
    </source>
</reference>
<sequence length="160" mass="18919">MPYLSRKKFYFQFFGFYSLDNQLNEHSFKTKIIDLKIIISFFIIILFSKRMVQFYASNFQSTDCTVSANLYSELFGLKIVVSSGTHSELFWPDKKGILIFSKESKNCPVSPGTLTFRIDKEEWEDFKTILFSRGFIVEAQGPRYVSVLDPWKNRIWFYFS</sequence>
<proteinExistence type="predicted"/>
<name>M3F327_LEPIR</name>
<gene>
    <name evidence="1" type="ORF">LEP1GSC067_3560</name>
</gene>
<organism evidence="1 2">
    <name type="scientific">Leptospira interrogans serovar Lora str. TE 1992</name>
    <dbReference type="NCBI Taxonomy" id="1193028"/>
    <lineage>
        <taxon>Bacteria</taxon>
        <taxon>Pseudomonadati</taxon>
        <taxon>Spirochaetota</taxon>
        <taxon>Spirochaetia</taxon>
        <taxon>Leptospirales</taxon>
        <taxon>Leptospiraceae</taxon>
        <taxon>Leptospira</taxon>
    </lineage>
</organism>